<dbReference type="PANTHER" id="PTHR43037:SF5">
    <property type="entry name" value="FERULOYL ESTERASE"/>
    <property type="match status" value="1"/>
</dbReference>
<name>A0A836KHI3_LEIEN</name>
<comment type="caution">
    <text evidence="4">The sequence shown here is derived from an EMBL/GenBank/DDBJ whole genome shotgun (WGS) entry which is preliminary data.</text>
</comment>
<gene>
    <name evidence="4" type="ORF">CUR178_00501</name>
</gene>
<evidence type="ECO:0000256" key="2">
    <source>
        <dbReference type="ARBA" id="ARBA00022801"/>
    </source>
</evidence>
<dbReference type="GO" id="GO:0016787">
    <property type="term" value="F:hydrolase activity"/>
    <property type="evidence" value="ECO:0007669"/>
    <property type="project" value="UniProtKB-KW"/>
</dbReference>
<keyword evidence="5" id="KW-1185">Reference proteome</keyword>
<evidence type="ECO:0000259" key="3">
    <source>
        <dbReference type="Pfam" id="PF02230"/>
    </source>
</evidence>
<protein>
    <recommendedName>
        <fullName evidence="3">Phospholipase/carboxylesterase/thioesterase domain-containing protein</fullName>
    </recommendedName>
</protein>
<keyword evidence="2" id="KW-0378">Hydrolase</keyword>
<dbReference type="AlphaFoldDB" id="A0A836KHI3"/>
<dbReference type="InterPro" id="IPR003140">
    <property type="entry name" value="PLipase/COase/thioEstase"/>
</dbReference>
<dbReference type="RefSeq" id="XP_067688387.1">
    <property type="nucleotide sequence ID" value="XM_067832284.1"/>
</dbReference>
<dbReference type="InterPro" id="IPR050955">
    <property type="entry name" value="Plant_Biomass_Hydrol_Est"/>
</dbReference>
<keyword evidence="1" id="KW-0732">Signal</keyword>
<evidence type="ECO:0000313" key="4">
    <source>
        <dbReference type="EMBL" id="KAG5465788.1"/>
    </source>
</evidence>
<sequence>MEEEVVLDCASEASGEKTPLKKCTLDARSSKSACSISKALRCVMVAGPLLLVALLLIWKNFDDARIVTDNPIPIVDPFGGDFDIDELIRELNRDGKKISLSSLTSEGADGCSVDTPVLPKGQPTVITFKSKENTEREAVVYVPESYPTAVNGTAPRPVALMLLLHGLNDNCKHFLDSTGFMPYANHDGFVLASLCGSVGLLGLGWNAGMCCGFPRDKPDDVALAKQVVEELSKILCIDKARVISVGFSNGAMLSEVLACEAPTTFRAIASVGGVVEVRPGNAAGLAACTAAAAKFSSTARTSVLLIHGTADALVPWGGNAVLGFPPLLANFEEWRQRNGCTEETNTTISTETYTNTIYTNCTLSSAVPIRMAGAEAEQPVKCFHGDSYLDLPLMERKDAAARSAKASAALTGRERFVSHVYPECLRVGRENRGATAQCTYKLHSRTARSHQRGLEAVEMMKSQKRGDGTMSQCGQDKTYPLLRGQLLQEAHERCAYDTHCPPYQSVSAAASKESRKAPMVRDVILRVPMGASQVELVRVNGGSHRWPRDKEFWTTDYIYQFGKRIFSSYS</sequence>
<dbReference type="Pfam" id="PF02230">
    <property type="entry name" value="Abhydrolase_2"/>
    <property type="match status" value="1"/>
</dbReference>
<dbReference type="Gene3D" id="3.40.50.1820">
    <property type="entry name" value="alpha/beta hydrolase"/>
    <property type="match status" value="1"/>
</dbReference>
<evidence type="ECO:0000256" key="1">
    <source>
        <dbReference type="ARBA" id="ARBA00022729"/>
    </source>
</evidence>
<dbReference type="GeneID" id="94167794"/>
<accession>A0A836KHI3</accession>
<reference evidence="4 5" key="1">
    <citation type="submission" date="2021-02" db="EMBL/GenBank/DDBJ databases">
        <title>Leishmania (Mundinia) enrietti genome sequencing and assembly.</title>
        <authorList>
            <person name="Almutairi H."/>
            <person name="Gatherer D."/>
        </authorList>
    </citation>
    <scope>NUCLEOTIDE SEQUENCE [LARGE SCALE GENOMIC DNA]</scope>
    <source>
        <strain evidence="4">CUR178</strain>
    </source>
</reference>
<dbReference type="KEGG" id="lenr:94167794"/>
<dbReference type="Proteomes" id="UP000674179">
    <property type="component" value="Chromosome 36"/>
</dbReference>
<organism evidence="4 5">
    <name type="scientific">Leishmania enriettii</name>
    <dbReference type="NCBI Taxonomy" id="5663"/>
    <lineage>
        <taxon>Eukaryota</taxon>
        <taxon>Discoba</taxon>
        <taxon>Euglenozoa</taxon>
        <taxon>Kinetoplastea</taxon>
        <taxon>Metakinetoplastina</taxon>
        <taxon>Trypanosomatida</taxon>
        <taxon>Trypanosomatidae</taxon>
        <taxon>Leishmaniinae</taxon>
        <taxon>Leishmania</taxon>
    </lineage>
</organism>
<dbReference type="InterPro" id="IPR029058">
    <property type="entry name" value="AB_hydrolase_fold"/>
</dbReference>
<dbReference type="OrthoDB" id="424610at2759"/>
<proteinExistence type="predicted"/>
<dbReference type="PANTHER" id="PTHR43037">
    <property type="entry name" value="UNNAMED PRODUCT-RELATED"/>
    <property type="match status" value="1"/>
</dbReference>
<evidence type="ECO:0000313" key="5">
    <source>
        <dbReference type="Proteomes" id="UP000674179"/>
    </source>
</evidence>
<dbReference type="SUPFAM" id="SSF53474">
    <property type="entry name" value="alpha/beta-Hydrolases"/>
    <property type="match status" value="1"/>
</dbReference>
<dbReference type="EMBL" id="JAFHKP010000036">
    <property type="protein sequence ID" value="KAG5465788.1"/>
    <property type="molecule type" value="Genomic_DNA"/>
</dbReference>
<feature type="domain" description="Phospholipase/carboxylesterase/thioesterase" evidence="3">
    <location>
        <begin position="160"/>
        <end position="316"/>
    </location>
</feature>